<accession>A0A2U3BBK4</accession>
<evidence type="ECO:0000313" key="2">
    <source>
        <dbReference type="Proteomes" id="UP000245362"/>
    </source>
</evidence>
<dbReference type="Proteomes" id="UP000245362">
    <property type="component" value="Unassembled WGS sequence"/>
</dbReference>
<organism evidence="1 2">
    <name type="scientific">Vibrio albus</name>
    <dbReference type="NCBI Taxonomy" id="2200953"/>
    <lineage>
        <taxon>Bacteria</taxon>
        <taxon>Pseudomonadati</taxon>
        <taxon>Pseudomonadota</taxon>
        <taxon>Gammaproteobacteria</taxon>
        <taxon>Vibrionales</taxon>
        <taxon>Vibrionaceae</taxon>
        <taxon>Vibrio</taxon>
    </lineage>
</organism>
<dbReference type="RefSeq" id="WP_109319410.1">
    <property type="nucleotide sequence ID" value="NZ_QFWT01000003.1"/>
</dbReference>
<proteinExistence type="predicted"/>
<dbReference type="OrthoDB" id="5816214at2"/>
<name>A0A2U3BBK4_9VIBR</name>
<protein>
    <submittedName>
        <fullName evidence="1">Regulator</fullName>
    </submittedName>
</protein>
<reference evidence="1 2" key="1">
    <citation type="submission" date="2018-05" db="EMBL/GenBank/DDBJ databases">
        <title>Vibrio limimaris sp. nov., isolated from marine sediment.</title>
        <authorList>
            <person name="Li C.-M."/>
        </authorList>
    </citation>
    <scope>NUCLEOTIDE SEQUENCE [LARGE SCALE GENOMIC DNA]</scope>
    <source>
        <strain evidence="1 2">E4404</strain>
    </source>
</reference>
<comment type="caution">
    <text evidence="1">The sequence shown here is derived from an EMBL/GenBank/DDBJ whole genome shotgun (WGS) entry which is preliminary data.</text>
</comment>
<gene>
    <name evidence="1" type="ORF">DI392_08195</name>
</gene>
<dbReference type="EMBL" id="QFWT01000003">
    <property type="protein sequence ID" value="PWI34158.1"/>
    <property type="molecule type" value="Genomic_DNA"/>
</dbReference>
<dbReference type="AlphaFoldDB" id="A0A2U3BBK4"/>
<evidence type="ECO:0000313" key="1">
    <source>
        <dbReference type="EMBL" id="PWI34158.1"/>
    </source>
</evidence>
<sequence>MNSIKWTKNRIFRVCECQLTREQTAELCFKSATTVRKWDAGREIPPECKRLMRMARGREIHHSPDWEGFQIVGEKLKLPNDETIGPQQIVTGWVLLNNAGPNERPRTKRFLRIATHLAKIMVRNRIV</sequence>
<keyword evidence="2" id="KW-1185">Reference proteome</keyword>